<name>A0A1W1IEA1_9LACT</name>
<keyword evidence="5" id="KW-1185">Reference proteome</keyword>
<evidence type="ECO:0000313" key="5">
    <source>
        <dbReference type="Proteomes" id="UP000195985"/>
    </source>
</evidence>
<keyword evidence="2 4" id="KW-0012">Acyltransferase</keyword>
<dbReference type="Gene3D" id="3.40.630.30">
    <property type="match status" value="1"/>
</dbReference>
<evidence type="ECO:0000259" key="3">
    <source>
        <dbReference type="PROSITE" id="PS51186"/>
    </source>
</evidence>
<dbReference type="Pfam" id="PF00583">
    <property type="entry name" value="Acetyltransf_1"/>
    <property type="match status" value="1"/>
</dbReference>
<dbReference type="SUPFAM" id="SSF55729">
    <property type="entry name" value="Acyl-CoA N-acyltransferases (Nat)"/>
    <property type="match status" value="1"/>
</dbReference>
<keyword evidence="1 4" id="KW-0808">Transferase</keyword>
<evidence type="ECO:0000313" key="4">
    <source>
        <dbReference type="EMBL" id="SLM51344.1"/>
    </source>
</evidence>
<dbReference type="GO" id="GO:0016747">
    <property type="term" value="F:acyltransferase activity, transferring groups other than amino-acyl groups"/>
    <property type="evidence" value="ECO:0007669"/>
    <property type="project" value="InterPro"/>
</dbReference>
<dbReference type="PROSITE" id="PS51186">
    <property type="entry name" value="GNAT"/>
    <property type="match status" value="1"/>
</dbReference>
<accession>A0A1W1IEA1</accession>
<reference evidence="5" key="1">
    <citation type="submission" date="2016-04" db="EMBL/GenBank/DDBJ databases">
        <authorList>
            <person name="Strepis N."/>
        </authorList>
    </citation>
    <scope>NUCLEOTIDE SEQUENCE [LARGE SCALE GENOMIC DNA]</scope>
</reference>
<dbReference type="InterPro" id="IPR000182">
    <property type="entry name" value="GNAT_dom"/>
</dbReference>
<dbReference type="AlphaFoldDB" id="A0A1W1IEA1"/>
<evidence type="ECO:0000256" key="2">
    <source>
        <dbReference type="ARBA" id="ARBA00023315"/>
    </source>
</evidence>
<dbReference type="STRING" id="43064.SAMN04488086_101211"/>
<proteinExistence type="predicted"/>
<dbReference type="RefSeq" id="WP_086942177.1">
    <property type="nucleotide sequence ID" value="NZ_FONM01000001.1"/>
</dbReference>
<dbReference type="CDD" id="cd04301">
    <property type="entry name" value="NAT_SF"/>
    <property type="match status" value="1"/>
</dbReference>
<organism evidence="4 5">
    <name type="scientific">Trichococcus pasteurii</name>
    <dbReference type="NCBI Taxonomy" id="43064"/>
    <lineage>
        <taxon>Bacteria</taxon>
        <taxon>Bacillati</taxon>
        <taxon>Bacillota</taxon>
        <taxon>Bacilli</taxon>
        <taxon>Lactobacillales</taxon>
        <taxon>Carnobacteriaceae</taxon>
        <taxon>Trichococcus</taxon>
    </lineage>
</organism>
<dbReference type="Proteomes" id="UP000195985">
    <property type="component" value="Unassembled WGS sequence"/>
</dbReference>
<dbReference type="PANTHER" id="PTHR43420">
    <property type="entry name" value="ACETYLTRANSFERASE"/>
    <property type="match status" value="1"/>
</dbReference>
<dbReference type="InterPro" id="IPR050680">
    <property type="entry name" value="YpeA/RimI_acetyltransf"/>
</dbReference>
<protein>
    <submittedName>
        <fullName evidence="4">Acyl-coa n-acyltransferase</fullName>
    </submittedName>
</protein>
<feature type="domain" description="N-acetyltransferase" evidence="3">
    <location>
        <begin position="11"/>
        <end position="176"/>
    </location>
</feature>
<sequence length="179" mass="20762">MTTPQLFSRETSLRLEPVESMEQINELSRLADIIWHEYYLPILGPDQVTYMLENIQSRANLEEDIETGKLDYFLIKSEGQSAGYLAIQLQDDKLFISKLYLLKEARGQGYAYQIMQKMVDLAKQERKKVLELTVNKYNEGSIAFYEKYGFVRTESIVSPIGGGFVMDDYVYQFPLTPEQ</sequence>
<evidence type="ECO:0000256" key="1">
    <source>
        <dbReference type="ARBA" id="ARBA00022679"/>
    </source>
</evidence>
<gene>
    <name evidence="4" type="ORF">TPAS_1020</name>
</gene>
<dbReference type="OrthoDB" id="9773249at2"/>
<dbReference type="EMBL" id="FWEY01000002">
    <property type="protein sequence ID" value="SLM51344.1"/>
    <property type="molecule type" value="Genomic_DNA"/>
</dbReference>
<dbReference type="PANTHER" id="PTHR43420:SF47">
    <property type="entry name" value="N-ACETYLTRANSFERASE DOMAIN-CONTAINING PROTEIN"/>
    <property type="match status" value="1"/>
</dbReference>
<dbReference type="InterPro" id="IPR016181">
    <property type="entry name" value="Acyl_CoA_acyltransferase"/>
</dbReference>